<name>A0ABV4T5I3_9EURY</name>
<organism evidence="1 2">
    <name type="scientific">Pyrococcus kukulkanii</name>
    <dbReference type="NCBI Taxonomy" id="1609559"/>
    <lineage>
        <taxon>Archaea</taxon>
        <taxon>Methanobacteriati</taxon>
        <taxon>Methanobacteriota</taxon>
        <taxon>Thermococci</taxon>
        <taxon>Thermococcales</taxon>
        <taxon>Thermococcaceae</taxon>
        <taxon>Pyrococcus</taxon>
    </lineage>
</organism>
<reference evidence="1 2" key="1">
    <citation type="submission" date="2023-03" db="EMBL/GenBank/DDBJ databases">
        <title>Speciation in Pyrococcus: adaptation to high temperature as a mechanism.</title>
        <authorList>
            <person name="Gu J."/>
        </authorList>
    </citation>
    <scope>NUCLEOTIDE SEQUENCE [LARGE SCALE GENOMIC DNA]</scope>
    <source>
        <strain evidence="1 2">LMOA34</strain>
    </source>
</reference>
<sequence>MPTYHFFLTIRDHTLNTSQYHEKYKYSPLLPAPSTITGAYIRALLRVLDGDSAQIEEHLLPKAVHVAPLGTVYQLYRFKRMHTKVETGKEGGAPEWFLRTVYYPNNKKSSGYKIFISTGTYTVISEMRVHMKFEAPDDALTTIKKALHSMLAVGENDDIVTDYKVEGPYTAEETLDEGYTWYYTRAENVPLDTASDIVITRLWEIASIDPSVKTHVKNKFGVKYAIPLVFRPPKELIFHYTGAPLVRVFEPTTVKVKDLDIIRTKRGLERVPREDNVVVLPTACRNNRRSRGSSRRRSRNRH</sequence>
<evidence type="ECO:0000313" key="1">
    <source>
        <dbReference type="EMBL" id="MFA4805127.1"/>
    </source>
</evidence>
<dbReference type="EMBL" id="JARRIG010000007">
    <property type="protein sequence ID" value="MFA4805127.1"/>
    <property type="molecule type" value="Genomic_DNA"/>
</dbReference>
<evidence type="ECO:0000313" key="2">
    <source>
        <dbReference type="Proteomes" id="UP001571980"/>
    </source>
</evidence>
<keyword evidence="2" id="KW-1185">Reference proteome</keyword>
<dbReference type="RefSeq" id="WP_372824481.1">
    <property type="nucleotide sequence ID" value="NZ_JARRIG010000007.1"/>
</dbReference>
<comment type="caution">
    <text evidence="1">The sequence shown here is derived from an EMBL/GenBank/DDBJ whole genome shotgun (WGS) entry which is preliminary data.</text>
</comment>
<gene>
    <name evidence="1" type="ORF">P8X34_10365</name>
</gene>
<dbReference type="Proteomes" id="UP001571980">
    <property type="component" value="Unassembled WGS sequence"/>
</dbReference>
<evidence type="ECO:0008006" key="3">
    <source>
        <dbReference type="Google" id="ProtNLM"/>
    </source>
</evidence>
<proteinExistence type="predicted"/>
<accession>A0ABV4T5I3</accession>
<protein>
    <recommendedName>
        <fullName evidence="3">CRISPR-associated protein Cas5</fullName>
    </recommendedName>
</protein>